<reference evidence="9 10" key="1">
    <citation type="journal article" date="2015" name="Stand. Genomic Sci.">
        <title>Genomic Encyclopedia of Bacterial and Archaeal Type Strains, Phase III: the genomes of soil and plant-associated and newly described type strains.</title>
        <authorList>
            <person name="Whitman W.B."/>
            <person name="Woyke T."/>
            <person name="Klenk H.P."/>
            <person name="Zhou Y."/>
            <person name="Lilburn T.G."/>
            <person name="Beck B.J."/>
            <person name="De Vos P."/>
            <person name="Vandamme P."/>
            <person name="Eisen J.A."/>
            <person name="Garrity G."/>
            <person name="Hugenholtz P."/>
            <person name="Kyrpides N.C."/>
        </authorList>
    </citation>
    <scope>NUCLEOTIDE SEQUENCE [LARGE SCALE GENOMIC DNA]</scope>
    <source>
        <strain evidence="9 10">DSM 64</strain>
    </source>
</reference>
<evidence type="ECO:0000259" key="7">
    <source>
        <dbReference type="Pfam" id="PF11846"/>
    </source>
</evidence>
<dbReference type="InterPro" id="IPR021797">
    <property type="entry name" value="Wzy_C_2"/>
</dbReference>
<comment type="caution">
    <text evidence="9">The sequence shown here is derived from an EMBL/GenBank/DDBJ whole genome shotgun (WGS) entry which is preliminary data.</text>
</comment>
<proteinExistence type="predicted"/>
<evidence type="ECO:0000256" key="4">
    <source>
        <dbReference type="ARBA" id="ARBA00023136"/>
    </source>
</evidence>
<feature type="transmembrane region" description="Helical" evidence="5">
    <location>
        <begin position="335"/>
        <end position="356"/>
    </location>
</feature>
<keyword evidence="3 5" id="KW-1133">Transmembrane helix</keyword>
<dbReference type="InterPro" id="IPR031726">
    <property type="entry name" value="PglL_A"/>
</dbReference>
<feature type="transmembrane region" description="Helical" evidence="5">
    <location>
        <begin position="422"/>
        <end position="446"/>
    </location>
</feature>
<dbReference type="Pfam" id="PF04932">
    <property type="entry name" value="Wzy_C"/>
    <property type="match status" value="1"/>
</dbReference>
<name>A0A561XUP5_ACIDE</name>
<keyword evidence="4 5" id="KW-0472">Membrane</keyword>
<evidence type="ECO:0000256" key="1">
    <source>
        <dbReference type="ARBA" id="ARBA00004141"/>
    </source>
</evidence>
<dbReference type="GO" id="GO:0016874">
    <property type="term" value="F:ligase activity"/>
    <property type="evidence" value="ECO:0007669"/>
    <property type="project" value="UniProtKB-KW"/>
</dbReference>
<dbReference type="Proteomes" id="UP000321485">
    <property type="component" value="Unassembled WGS sequence"/>
</dbReference>
<dbReference type="InterPro" id="IPR051533">
    <property type="entry name" value="WaaL-like"/>
</dbReference>
<sequence>MILVKEKMFLWVGLVLCLAYLLPNHYSPWLSFHQELVAAIAFAPLLIWTSNRAAVVPVITYGAVLLALVPMLQVAGGQLYFATDGWMSCLYLMGFALSAHAGAQGAFTPLPGRRSFQSPIEVIWIAMLFAALLSAGLAFHQWLIPTYRGIYIAEIPPESRPFGNLAQPNQLATLLLLGIAGLVYLWEAGRLRRLYAMAALFLLLWALVMTGSRSVLLALLWFLPAYALMRKRCHLRTKPVAVIVGVAFYFAMTWLWPMLDEILLLNTAGINTAVERMGTPGIRRVIWWSMLDAVSRAPWFGYGWGQISLAQIAVTLNHAPTHLVLESSHNLFLDLALWNGLPIAVLVIAGLACWFVHQARACNDPMRWVTLVGVGFVFSHAMVEYPLSYAYFLLPVGFFMGALSIAQGVPSRFNTAGPKRRFARWALIVTGTFTAGLAVSVAIEYFPLESDWSLMRYQEARIGSREMTEPPATLVLTSIQEFLRFSRSEARSDMTDQALEAMRRSSERFAYAAPMFKYALAQALNHRSEGAVTTLKKLCSMQPRSVCISAQKEWNDLAKNRYPQLLQIAFPDAGAIQ</sequence>
<feature type="transmembrane region" description="Helical" evidence="5">
    <location>
        <begin position="198"/>
        <end position="228"/>
    </location>
</feature>
<feature type="domain" description="O-antigen ligase-related" evidence="6">
    <location>
        <begin position="198"/>
        <end position="347"/>
    </location>
</feature>
<evidence type="ECO:0000256" key="2">
    <source>
        <dbReference type="ARBA" id="ARBA00022692"/>
    </source>
</evidence>
<evidence type="ECO:0000256" key="3">
    <source>
        <dbReference type="ARBA" id="ARBA00022989"/>
    </source>
</evidence>
<dbReference type="Pfam" id="PF11846">
    <property type="entry name" value="Wzy_C_2"/>
    <property type="match status" value="1"/>
</dbReference>
<comment type="subcellular location">
    <subcellularLocation>
        <location evidence="1">Membrane</location>
        <topology evidence="1">Multi-pass membrane protein</topology>
    </subcellularLocation>
</comment>
<accession>A0A561XUP5</accession>
<protein>
    <submittedName>
        <fullName evidence="9">O-antigen ligase-like membrane protein</fullName>
    </submittedName>
</protein>
<feature type="transmembrane region" description="Helical" evidence="5">
    <location>
        <begin position="389"/>
        <end position="410"/>
    </location>
</feature>
<feature type="transmembrane region" description="Helical" evidence="5">
    <location>
        <begin position="165"/>
        <end position="186"/>
    </location>
</feature>
<dbReference type="AlphaFoldDB" id="A0A561XUP5"/>
<feature type="transmembrane region" description="Helical" evidence="5">
    <location>
        <begin position="240"/>
        <end position="259"/>
    </location>
</feature>
<dbReference type="PANTHER" id="PTHR37422:SF21">
    <property type="entry name" value="EXOQ-LIKE PROTEIN"/>
    <property type="match status" value="1"/>
</dbReference>
<dbReference type="InterPro" id="IPR007016">
    <property type="entry name" value="O-antigen_ligase-rel_domated"/>
</dbReference>
<organism evidence="9 10">
    <name type="scientific">Acidovorax delafieldii</name>
    <name type="common">Pseudomonas delafieldii</name>
    <dbReference type="NCBI Taxonomy" id="47920"/>
    <lineage>
        <taxon>Bacteria</taxon>
        <taxon>Pseudomonadati</taxon>
        <taxon>Pseudomonadota</taxon>
        <taxon>Betaproteobacteria</taxon>
        <taxon>Burkholderiales</taxon>
        <taxon>Comamonadaceae</taxon>
        <taxon>Acidovorax</taxon>
    </lineage>
</organism>
<evidence type="ECO:0000259" key="6">
    <source>
        <dbReference type="Pfam" id="PF04932"/>
    </source>
</evidence>
<gene>
    <name evidence="9" type="ORF">ATF69_1702</name>
</gene>
<evidence type="ECO:0000259" key="8">
    <source>
        <dbReference type="Pfam" id="PF15864"/>
    </source>
</evidence>
<feature type="transmembrane region" description="Helical" evidence="5">
    <location>
        <begin position="55"/>
        <end position="72"/>
    </location>
</feature>
<evidence type="ECO:0000313" key="10">
    <source>
        <dbReference type="Proteomes" id="UP000321485"/>
    </source>
</evidence>
<feature type="transmembrane region" description="Helical" evidence="5">
    <location>
        <begin position="79"/>
        <end position="102"/>
    </location>
</feature>
<keyword evidence="9" id="KW-0436">Ligase</keyword>
<feature type="domain" description="Virulence factor membrane-bound polymerase C-terminal" evidence="7">
    <location>
        <begin position="374"/>
        <end position="538"/>
    </location>
</feature>
<feature type="transmembrane region" description="Helical" evidence="5">
    <location>
        <begin position="122"/>
        <end position="144"/>
    </location>
</feature>
<dbReference type="PANTHER" id="PTHR37422">
    <property type="entry name" value="TEICHURONIC ACID BIOSYNTHESIS PROTEIN TUAE"/>
    <property type="match status" value="1"/>
</dbReference>
<dbReference type="Pfam" id="PF15864">
    <property type="entry name" value="PglL_A"/>
    <property type="match status" value="1"/>
</dbReference>
<feature type="domain" description="Protein glycosylation ligase" evidence="8">
    <location>
        <begin position="161"/>
        <end position="186"/>
    </location>
</feature>
<evidence type="ECO:0000256" key="5">
    <source>
        <dbReference type="SAM" id="Phobius"/>
    </source>
</evidence>
<dbReference type="EMBL" id="VJWE01000011">
    <property type="protein sequence ID" value="TWG39830.1"/>
    <property type="molecule type" value="Genomic_DNA"/>
</dbReference>
<keyword evidence="2 5" id="KW-0812">Transmembrane</keyword>
<evidence type="ECO:0000313" key="9">
    <source>
        <dbReference type="EMBL" id="TWG39830.1"/>
    </source>
</evidence>
<dbReference type="GO" id="GO:0016020">
    <property type="term" value="C:membrane"/>
    <property type="evidence" value="ECO:0007669"/>
    <property type="project" value="UniProtKB-SubCell"/>
</dbReference>